<dbReference type="GO" id="GO:0016226">
    <property type="term" value="P:iron-sulfur cluster assembly"/>
    <property type="evidence" value="ECO:0007669"/>
    <property type="project" value="InterPro"/>
</dbReference>
<dbReference type="NCBIfam" id="NF010147">
    <property type="entry name" value="PRK13623.1"/>
    <property type="match status" value="1"/>
</dbReference>
<proteinExistence type="predicted"/>
<dbReference type="PANTHER" id="PTHR43011:SF1">
    <property type="entry name" value="IRON-SULFUR CLUSTER ASSEMBLY 2 HOMOLOG, MITOCHONDRIAL"/>
    <property type="match status" value="1"/>
</dbReference>
<dbReference type="RefSeq" id="WP_131309243.1">
    <property type="nucleotide sequence ID" value="NZ_SJFN01000013.1"/>
</dbReference>
<dbReference type="PANTHER" id="PTHR43011">
    <property type="entry name" value="IRON-SULFUR CLUSTER ASSEMBLY 2 HOMOLOG, MITOCHONDRIAL"/>
    <property type="match status" value="1"/>
</dbReference>
<keyword evidence="3" id="KW-1185">Reference proteome</keyword>
<dbReference type="GO" id="GO:0051537">
    <property type="term" value="F:2 iron, 2 sulfur cluster binding"/>
    <property type="evidence" value="ECO:0007669"/>
    <property type="project" value="TreeGrafter"/>
</dbReference>
<dbReference type="SUPFAM" id="SSF89360">
    <property type="entry name" value="HesB-like domain"/>
    <property type="match status" value="1"/>
</dbReference>
<dbReference type="InterPro" id="IPR016092">
    <property type="entry name" value="ATAP"/>
</dbReference>
<reference evidence="2 3" key="1">
    <citation type="submission" date="2019-02" db="EMBL/GenBank/DDBJ databases">
        <title>Siculibacillus lacustris gen. nov., sp. nov., a new rosette-forming bacterium isolated from a freshwater crater lake (Lake St. Ana, Romania).</title>
        <authorList>
            <person name="Felfoldi T."/>
            <person name="Marton Z."/>
            <person name="Szabo A."/>
            <person name="Mentes A."/>
            <person name="Boka K."/>
            <person name="Marialigeti K."/>
            <person name="Mathe I."/>
            <person name="Koncz M."/>
            <person name="Schumann P."/>
            <person name="Toth E."/>
        </authorList>
    </citation>
    <scope>NUCLEOTIDE SEQUENCE [LARGE SCALE GENOMIC DNA]</scope>
    <source>
        <strain evidence="2 3">SA-279</strain>
    </source>
</reference>
<dbReference type="GO" id="GO:0051539">
    <property type="term" value="F:4 iron, 4 sulfur cluster binding"/>
    <property type="evidence" value="ECO:0007669"/>
    <property type="project" value="TreeGrafter"/>
</dbReference>
<sequence length="114" mass="11612">MTDTDVSPPIAVTAAAAARIAVVTADEPAGTVMRISVAGGGCSGFSYGFALTTERNPDDFVIERGGVTVVVDAISADYVRGSELDFVDDLMGQAFKIKNPNATATCGCGTSFAV</sequence>
<organism evidence="2 3">
    <name type="scientific">Siculibacillus lacustris</name>
    <dbReference type="NCBI Taxonomy" id="1549641"/>
    <lineage>
        <taxon>Bacteria</taxon>
        <taxon>Pseudomonadati</taxon>
        <taxon>Pseudomonadota</taxon>
        <taxon>Alphaproteobacteria</taxon>
        <taxon>Hyphomicrobiales</taxon>
        <taxon>Ancalomicrobiaceae</taxon>
        <taxon>Siculibacillus</taxon>
    </lineage>
</organism>
<dbReference type="AlphaFoldDB" id="A0A4Q9VQB4"/>
<dbReference type="InterPro" id="IPR035903">
    <property type="entry name" value="HesB-like_dom_sf"/>
</dbReference>
<evidence type="ECO:0000259" key="1">
    <source>
        <dbReference type="Pfam" id="PF01521"/>
    </source>
</evidence>
<gene>
    <name evidence="2" type="primary">erpA</name>
    <name evidence="2" type="ORF">EYW49_10270</name>
</gene>
<dbReference type="InterPro" id="IPR000361">
    <property type="entry name" value="ATAP_core_dom"/>
</dbReference>
<dbReference type="GO" id="GO:0005506">
    <property type="term" value="F:iron ion binding"/>
    <property type="evidence" value="ECO:0007669"/>
    <property type="project" value="TreeGrafter"/>
</dbReference>
<dbReference type="InterPro" id="IPR017870">
    <property type="entry name" value="FeS_cluster_insertion_CS"/>
</dbReference>
<dbReference type="Gene3D" id="2.60.300.12">
    <property type="entry name" value="HesB-like domain"/>
    <property type="match status" value="1"/>
</dbReference>
<dbReference type="OrthoDB" id="9801228at2"/>
<protein>
    <submittedName>
        <fullName evidence="2">Iron-sulfur cluster insertion protein ErpA</fullName>
    </submittedName>
</protein>
<dbReference type="PROSITE" id="PS01152">
    <property type="entry name" value="HESB"/>
    <property type="match status" value="1"/>
</dbReference>
<evidence type="ECO:0000313" key="3">
    <source>
        <dbReference type="Proteomes" id="UP000292781"/>
    </source>
</evidence>
<dbReference type="EMBL" id="SJFN01000013">
    <property type="protein sequence ID" value="TBW37989.1"/>
    <property type="molecule type" value="Genomic_DNA"/>
</dbReference>
<comment type="caution">
    <text evidence="2">The sequence shown here is derived from an EMBL/GenBank/DDBJ whole genome shotgun (WGS) entry which is preliminary data.</text>
</comment>
<feature type="domain" description="Core" evidence="1">
    <location>
        <begin position="10"/>
        <end position="109"/>
    </location>
</feature>
<dbReference type="Proteomes" id="UP000292781">
    <property type="component" value="Unassembled WGS sequence"/>
</dbReference>
<dbReference type="Pfam" id="PF01521">
    <property type="entry name" value="Fe-S_biosyn"/>
    <property type="match status" value="1"/>
</dbReference>
<accession>A0A4Q9VQB4</accession>
<dbReference type="NCBIfam" id="TIGR00049">
    <property type="entry name" value="iron-sulfur cluster assembly accessory protein"/>
    <property type="match status" value="1"/>
</dbReference>
<name>A0A4Q9VQB4_9HYPH</name>
<evidence type="ECO:0000313" key="2">
    <source>
        <dbReference type="EMBL" id="TBW37989.1"/>
    </source>
</evidence>